<sequence>MEPDDRYKSPHAVVTGTIKVSEIQRDQLKDFSECFNDNAVSMKIEPVFNIVMKDPKPGNLSNEKIVDTIRNETVADAYCKLLNVAEVRIKYVKKSGYIIRVIKDGKELIFHINEKATEMSDEKKIVNKIKEDGRGRLLSDEQWMLLNSRKYKKKATFRPVNK</sequence>
<reference evidence="1 2" key="1">
    <citation type="journal article" date="2016" name="Nat. Commun.">
        <title>Thousands of microbial genomes shed light on interconnected biogeochemical processes in an aquifer system.</title>
        <authorList>
            <person name="Anantharaman K."/>
            <person name="Brown C.T."/>
            <person name="Hug L.A."/>
            <person name="Sharon I."/>
            <person name="Castelle C.J."/>
            <person name="Probst A.J."/>
            <person name="Thomas B.C."/>
            <person name="Singh A."/>
            <person name="Wilkins M.J."/>
            <person name="Karaoz U."/>
            <person name="Brodie E.L."/>
            <person name="Williams K.H."/>
            <person name="Hubbard S.S."/>
            <person name="Banfield J.F."/>
        </authorList>
    </citation>
    <scope>NUCLEOTIDE SEQUENCE [LARGE SCALE GENOMIC DNA]</scope>
</reference>
<name>A0A1F8DU03_9BACT</name>
<dbReference type="AlphaFoldDB" id="A0A1F8DU03"/>
<protein>
    <submittedName>
        <fullName evidence="1">Uncharacterized protein</fullName>
    </submittedName>
</protein>
<gene>
    <name evidence="1" type="ORF">A2755_02950</name>
</gene>
<dbReference type="Proteomes" id="UP000177029">
    <property type="component" value="Unassembled WGS sequence"/>
</dbReference>
<organism evidence="1 2">
    <name type="scientific">Candidatus Wolfebacteria bacterium RIFCSPHIGHO2_01_FULL_48_22</name>
    <dbReference type="NCBI Taxonomy" id="1802555"/>
    <lineage>
        <taxon>Bacteria</taxon>
        <taxon>Candidatus Wolfeibacteriota</taxon>
    </lineage>
</organism>
<evidence type="ECO:0000313" key="1">
    <source>
        <dbReference type="EMBL" id="OGM91325.1"/>
    </source>
</evidence>
<evidence type="ECO:0000313" key="2">
    <source>
        <dbReference type="Proteomes" id="UP000177029"/>
    </source>
</evidence>
<dbReference type="STRING" id="1802555.A2755_02950"/>
<accession>A0A1F8DU03</accession>
<dbReference type="EMBL" id="MGIP01000011">
    <property type="protein sequence ID" value="OGM91325.1"/>
    <property type="molecule type" value="Genomic_DNA"/>
</dbReference>
<proteinExistence type="predicted"/>
<comment type="caution">
    <text evidence="1">The sequence shown here is derived from an EMBL/GenBank/DDBJ whole genome shotgun (WGS) entry which is preliminary data.</text>
</comment>